<evidence type="ECO:0008006" key="3">
    <source>
        <dbReference type="Google" id="ProtNLM"/>
    </source>
</evidence>
<dbReference type="STRING" id="880070.Cycma_3606"/>
<dbReference type="eggNOG" id="ENOG5033WXH">
    <property type="taxonomic scope" value="Bacteria"/>
</dbReference>
<dbReference type="HOGENOM" id="CLU_1552761_0_0_10"/>
<dbReference type="OrthoDB" id="634553at2"/>
<protein>
    <recommendedName>
        <fullName evidence="3">Lipoprotein</fullName>
    </recommendedName>
</protein>
<evidence type="ECO:0000313" key="2">
    <source>
        <dbReference type="Proteomes" id="UP000001635"/>
    </source>
</evidence>
<name>G0J062_CYCMS</name>
<reference evidence="2" key="1">
    <citation type="submission" date="2011-07" db="EMBL/GenBank/DDBJ databases">
        <title>The complete genome of Cyclobacterium marinum DSM 745.</title>
        <authorList>
            <person name="Lucas S."/>
            <person name="Han J."/>
            <person name="Lapidus A."/>
            <person name="Bruce D."/>
            <person name="Goodwin L."/>
            <person name="Pitluck S."/>
            <person name="Peters L."/>
            <person name="Kyrpides N."/>
            <person name="Mavromatis K."/>
            <person name="Ivanova N."/>
            <person name="Ovchinnikova G."/>
            <person name="Chertkov O."/>
            <person name="Detter J.C."/>
            <person name="Tapia R."/>
            <person name="Han C."/>
            <person name="Land M."/>
            <person name="Hauser L."/>
            <person name="Markowitz V."/>
            <person name="Cheng J.-F."/>
            <person name="Hugenholtz P."/>
            <person name="Woyke T."/>
            <person name="Wu D."/>
            <person name="Tindall B."/>
            <person name="Schuetze A."/>
            <person name="Brambilla E."/>
            <person name="Klenk H.-P."/>
            <person name="Eisen J.A."/>
        </authorList>
    </citation>
    <scope>NUCLEOTIDE SEQUENCE [LARGE SCALE GENOMIC DNA]</scope>
    <source>
        <strain evidence="2">ATCC 25205 / DSM 745 / LMG 13164 / NCIMB 1802</strain>
    </source>
</reference>
<dbReference type="EMBL" id="CP002955">
    <property type="protein sequence ID" value="AEL27323.1"/>
    <property type="molecule type" value="Genomic_DNA"/>
</dbReference>
<proteinExistence type="predicted"/>
<dbReference type="Proteomes" id="UP000001635">
    <property type="component" value="Chromosome"/>
</dbReference>
<keyword evidence="2" id="KW-1185">Reference proteome</keyword>
<accession>G0J062</accession>
<dbReference type="KEGG" id="cmr:Cycma_3606"/>
<evidence type="ECO:0000313" key="1">
    <source>
        <dbReference type="EMBL" id="AEL27323.1"/>
    </source>
</evidence>
<gene>
    <name evidence="1" type="ordered locus">Cycma_3606</name>
</gene>
<dbReference type="AlphaFoldDB" id="G0J062"/>
<dbReference type="RefSeq" id="WP_014021609.1">
    <property type="nucleotide sequence ID" value="NC_015914.1"/>
</dbReference>
<organism evidence="1 2">
    <name type="scientific">Cyclobacterium marinum (strain ATCC 25205 / DSM 745 / LMG 13164 / NCIMB 1802)</name>
    <name type="common">Flectobacillus marinus</name>
    <dbReference type="NCBI Taxonomy" id="880070"/>
    <lineage>
        <taxon>Bacteria</taxon>
        <taxon>Pseudomonadati</taxon>
        <taxon>Bacteroidota</taxon>
        <taxon>Cytophagia</taxon>
        <taxon>Cytophagales</taxon>
        <taxon>Cyclobacteriaceae</taxon>
        <taxon>Cyclobacterium</taxon>
    </lineage>
</organism>
<sequence>MKKIQYFIIVISLFLSCKNKEIVPERIIQFSEEAIEKSISTYSLKGFYNDTYFGKNVPKEYLNRLNTKAIIWKGMEHNTELREANLINQYGDNSEYLLKYWVTFKDNRKFSYLLNVLDKKGKITLTKFEPLNVNIASTFYSPDTKFNIPNFSSNRIKIYSAYILIGATLLVS</sequence>
<dbReference type="PROSITE" id="PS51257">
    <property type="entry name" value="PROKAR_LIPOPROTEIN"/>
    <property type="match status" value="1"/>
</dbReference>